<comment type="caution">
    <text evidence="1">The sequence shown here is derived from an EMBL/GenBank/DDBJ whole genome shotgun (WGS) entry which is preliminary data.</text>
</comment>
<dbReference type="RefSeq" id="WP_046820293.1">
    <property type="nucleotide sequence ID" value="NZ_CP178857.1"/>
</dbReference>
<dbReference type="Proteomes" id="UP001631987">
    <property type="component" value="Unassembled WGS sequence"/>
</dbReference>
<protein>
    <submittedName>
        <fullName evidence="1">Uncharacterized protein</fullName>
    </submittedName>
</protein>
<gene>
    <name evidence="1" type="ORF">ACKKH4_25945</name>
</gene>
<reference evidence="1 2" key="1">
    <citation type="submission" date="2024-12" db="EMBL/GenBank/DDBJ databases">
        <title>Pseudomonas species isolated from Lotus nodules promote plant growth.</title>
        <authorList>
            <person name="Yu Y.-H."/>
            <person name="Kurtenbach J."/>
            <person name="Crosbie D."/>
            <person name="Brachmann A."/>
            <person name="Marin M."/>
        </authorList>
    </citation>
    <scope>NUCLEOTIDE SEQUENCE [LARGE SCALE GENOMIC DNA]</scope>
    <source>
        <strain evidence="1 2">PLb12A</strain>
    </source>
</reference>
<accession>A0ABW9HEU7</accession>
<proteinExistence type="predicted"/>
<dbReference type="EMBL" id="JBJVNW010000020">
    <property type="protein sequence ID" value="MFM9520672.1"/>
    <property type="molecule type" value="Genomic_DNA"/>
</dbReference>
<evidence type="ECO:0000313" key="2">
    <source>
        <dbReference type="Proteomes" id="UP001631987"/>
    </source>
</evidence>
<name>A0ABW9HEU7_9PSED</name>
<sequence length="109" mass="12449">MDIEKLKEKTLKLRAAIDALKAKDPAAAKLDLELAPLMDLAERGQIRTPMEWRDIPGRYLFTEEGLQQYAELEHAFAEFKIELIGGESPTLRRLKAQMEEKKNSNPKPT</sequence>
<evidence type="ECO:0000313" key="1">
    <source>
        <dbReference type="EMBL" id="MFM9520672.1"/>
    </source>
</evidence>
<keyword evidence="2" id="KW-1185">Reference proteome</keyword>
<organism evidence="1 2">
    <name type="scientific">Pseudomonas monachiensis</name>
    <dbReference type="NCBI Taxonomy" id="3060212"/>
    <lineage>
        <taxon>Bacteria</taxon>
        <taxon>Pseudomonadati</taxon>
        <taxon>Pseudomonadota</taxon>
        <taxon>Gammaproteobacteria</taxon>
        <taxon>Pseudomonadales</taxon>
        <taxon>Pseudomonadaceae</taxon>
        <taxon>Pseudomonas</taxon>
    </lineage>
</organism>